<dbReference type="EMBL" id="WAAU01000008">
    <property type="protein sequence ID" value="KAB1159755.1"/>
    <property type="molecule type" value="Genomic_DNA"/>
</dbReference>
<dbReference type="OrthoDB" id="1163785at2"/>
<accession>A0A7J5AQ63</accession>
<name>A0A7J5AQ63_9FLAO</name>
<protein>
    <submittedName>
        <fullName evidence="1">Uncharacterized protein</fullName>
    </submittedName>
</protein>
<dbReference type="AlphaFoldDB" id="A0A7J5AQ63"/>
<sequence>MLEKFKNLGKTISKQEQKNIKGSNWLPQGYCDDFDSDVSFNPNCDTDRDGRDCRFPFYINSFGRCTL</sequence>
<organism evidence="1 2">
    <name type="scientific">Tenacibaculum aiptasiae</name>
    <dbReference type="NCBI Taxonomy" id="426481"/>
    <lineage>
        <taxon>Bacteria</taxon>
        <taxon>Pseudomonadati</taxon>
        <taxon>Bacteroidota</taxon>
        <taxon>Flavobacteriia</taxon>
        <taxon>Flavobacteriales</taxon>
        <taxon>Flavobacteriaceae</taxon>
        <taxon>Tenacibaculum</taxon>
    </lineage>
</organism>
<dbReference type="RefSeq" id="WP_150899001.1">
    <property type="nucleotide sequence ID" value="NZ_WAAU01000008.1"/>
</dbReference>
<evidence type="ECO:0000313" key="2">
    <source>
        <dbReference type="Proteomes" id="UP000467305"/>
    </source>
</evidence>
<proteinExistence type="predicted"/>
<gene>
    <name evidence="1" type="ORF">F7018_05450</name>
</gene>
<dbReference type="Proteomes" id="UP000467305">
    <property type="component" value="Unassembled WGS sequence"/>
</dbReference>
<reference evidence="1 2" key="1">
    <citation type="submission" date="2019-09" db="EMBL/GenBank/DDBJ databases">
        <authorList>
            <person name="Cao W.R."/>
        </authorList>
    </citation>
    <scope>NUCLEOTIDE SEQUENCE [LARGE SCALE GENOMIC DNA]</scope>
    <source>
        <strain evidence="2">a4</strain>
    </source>
</reference>
<comment type="caution">
    <text evidence="1">The sequence shown here is derived from an EMBL/GenBank/DDBJ whole genome shotgun (WGS) entry which is preliminary data.</text>
</comment>
<keyword evidence="2" id="KW-1185">Reference proteome</keyword>
<evidence type="ECO:0000313" key="1">
    <source>
        <dbReference type="EMBL" id="KAB1159755.1"/>
    </source>
</evidence>